<accession>A0A6J4NSV6</accession>
<evidence type="ECO:0000313" key="1">
    <source>
        <dbReference type="EMBL" id="CAA9390711.1"/>
    </source>
</evidence>
<sequence length="68" mass="7097">RAAVDRARLHRWCHELLDAAAVDLDARTAHAATGLAATAGADLDAAVQRHRADLDAELTLLTTGAPDA</sequence>
<organism evidence="1">
    <name type="scientific">uncultured Pseudonocardia sp</name>
    <dbReference type="NCBI Taxonomy" id="211455"/>
    <lineage>
        <taxon>Bacteria</taxon>
        <taxon>Bacillati</taxon>
        <taxon>Actinomycetota</taxon>
        <taxon>Actinomycetes</taxon>
        <taxon>Pseudonocardiales</taxon>
        <taxon>Pseudonocardiaceae</taxon>
        <taxon>Pseudonocardia</taxon>
        <taxon>environmental samples</taxon>
    </lineage>
</organism>
<name>A0A6J4NSV6_9PSEU</name>
<gene>
    <name evidence="1" type="ORF">AVDCRST_MAG66-880</name>
</gene>
<dbReference type="AlphaFoldDB" id="A0A6J4NSV6"/>
<proteinExistence type="predicted"/>
<dbReference type="EMBL" id="CADCUS010000133">
    <property type="protein sequence ID" value="CAA9390711.1"/>
    <property type="molecule type" value="Genomic_DNA"/>
</dbReference>
<feature type="non-terminal residue" evidence="1">
    <location>
        <position position="1"/>
    </location>
</feature>
<protein>
    <submittedName>
        <fullName evidence="1">Uncharacterized protein</fullName>
    </submittedName>
</protein>
<reference evidence="1" key="1">
    <citation type="submission" date="2020-02" db="EMBL/GenBank/DDBJ databases">
        <authorList>
            <person name="Meier V. D."/>
        </authorList>
    </citation>
    <scope>NUCLEOTIDE SEQUENCE</scope>
    <source>
        <strain evidence="1">AVDCRST_MAG66</strain>
    </source>
</reference>